<comment type="subunit">
    <text evidence="6">Homodimer.</text>
</comment>
<dbReference type="GO" id="GO:0016652">
    <property type="term" value="F:oxidoreductase activity, acting on NAD(P)H as acceptor"/>
    <property type="evidence" value="ECO:0007669"/>
    <property type="project" value="UniProtKB-UniRule"/>
</dbReference>
<evidence type="ECO:0000256" key="2">
    <source>
        <dbReference type="ARBA" id="ARBA00022643"/>
    </source>
</evidence>
<evidence type="ECO:0000256" key="1">
    <source>
        <dbReference type="ARBA" id="ARBA00022630"/>
    </source>
</evidence>
<accession>A0A1M7PSL7</accession>
<evidence type="ECO:0000313" key="8">
    <source>
        <dbReference type="EMBL" id="SHN20432.1"/>
    </source>
</evidence>
<comment type="function">
    <text evidence="6">Quinone reductase that provides resistance to thiol-specific stress caused by electrophilic quinones.</text>
</comment>
<dbReference type="InterPro" id="IPR029039">
    <property type="entry name" value="Flavoprotein-like_sf"/>
</dbReference>
<comment type="caution">
    <text evidence="6">Lacks conserved residue(s) required for the propagation of feature annotation.</text>
</comment>
<dbReference type="SUPFAM" id="SSF52218">
    <property type="entry name" value="Flavoproteins"/>
    <property type="match status" value="1"/>
</dbReference>
<organism evidence="8 9">
    <name type="scientific">Cryptosporangium aurantiacum</name>
    <dbReference type="NCBI Taxonomy" id="134849"/>
    <lineage>
        <taxon>Bacteria</taxon>
        <taxon>Bacillati</taxon>
        <taxon>Actinomycetota</taxon>
        <taxon>Actinomycetes</taxon>
        <taxon>Cryptosporangiales</taxon>
        <taxon>Cryptosporangiaceae</taxon>
        <taxon>Cryptosporangium</taxon>
    </lineage>
</organism>
<keyword evidence="9" id="KW-1185">Reference proteome</keyword>
<sequence length="213" mass="22429">MPHLLHLDSSADLAGSRSRAITAAFAKAWSDRGADHTITYRDLHTDPLPRLSSTALHWAPRLRTADETAPAADEALQQTILDELLAADVLLVGAPMYNYSLPSTLKTWIDYVHVPGITTTFDATPSQPLAGRPAVVVTSAGGSYVEGSPTAGWDHLTPVLEIVLGTALGMAVTVIATELTLAPRIPDLAAQVPHSEALLTTALDRATALGATI</sequence>
<dbReference type="GO" id="GO:0009055">
    <property type="term" value="F:electron transfer activity"/>
    <property type="evidence" value="ECO:0007669"/>
    <property type="project" value="UniProtKB-UniRule"/>
</dbReference>
<keyword evidence="2 6" id="KW-0288">FMN</keyword>
<dbReference type="EC" id="1.7.1.17" evidence="6"/>
<dbReference type="PANTHER" id="PTHR43741">
    <property type="entry name" value="FMN-DEPENDENT NADH-AZOREDUCTASE 1"/>
    <property type="match status" value="1"/>
</dbReference>
<evidence type="ECO:0000256" key="5">
    <source>
        <dbReference type="ARBA" id="ARBA00048542"/>
    </source>
</evidence>
<feature type="domain" description="Flavodoxin-like fold" evidence="7">
    <location>
        <begin position="3"/>
        <end position="166"/>
    </location>
</feature>
<evidence type="ECO:0000256" key="6">
    <source>
        <dbReference type="HAMAP-Rule" id="MF_01216"/>
    </source>
</evidence>
<comment type="catalytic activity">
    <reaction evidence="6">
        <text>2 a quinone + NADH + H(+) = 2 a 1,4-benzosemiquinone + NAD(+)</text>
        <dbReference type="Rhea" id="RHEA:65952"/>
        <dbReference type="ChEBI" id="CHEBI:15378"/>
        <dbReference type="ChEBI" id="CHEBI:57540"/>
        <dbReference type="ChEBI" id="CHEBI:57945"/>
        <dbReference type="ChEBI" id="CHEBI:132124"/>
        <dbReference type="ChEBI" id="CHEBI:134225"/>
    </reaction>
</comment>
<keyword evidence="1 6" id="KW-0285">Flavoprotein</keyword>
<dbReference type="Proteomes" id="UP000184440">
    <property type="component" value="Unassembled WGS sequence"/>
</dbReference>
<dbReference type="RefSeq" id="WP_073256884.1">
    <property type="nucleotide sequence ID" value="NZ_FRCS01000003.1"/>
</dbReference>
<dbReference type="EC" id="1.6.5.-" evidence="6"/>
<evidence type="ECO:0000259" key="7">
    <source>
        <dbReference type="Pfam" id="PF02525"/>
    </source>
</evidence>
<dbReference type="HAMAP" id="MF_01216">
    <property type="entry name" value="Azoreductase_type1"/>
    <property type="match status" value="1"/>
</dbReference>
<comment type="similarity">
    <text evidence="6">Belongs to the azoreductase type 1 family.</text>
</comment>
<feature type="binding site" evidence="6">
    <location>
        <begin position="139"/>
        <end position="142"/>
    </location>
    <ligand>
        <name>FMN</name>
        <dbReference type="ChEBI" id="CHEBI:58210"/>
    </ligand>
</feature>
<dbReference type="GO" id="GO:0016655">
    <property type="term" value="F:oxidoreductase activity, acting on NAD(P)H, quinone or similar compound as acceptor"/>
    <property type="evidence" value="ECO:0007669"/>
    <property type="project" value="InterPro"/>
</dbReference>
<comment type="function">
    <text evidence="6">Also exhibits azoreductase activity. Catalyzes the reductive cleavage of the azo bond in aromatic azo compounds to the corresponding amines.</text>
</comment>
<dbReference type="InterPro" id="IPR003680">
    <property type="entry name" value="Flavodoxin_fold"/>
</dbReference>
<dbReference type="STRING" id="134849.SAMN05443668_103643"/>
<dbReference type="InterPro" id="IPR023048">
    <property type="entry name" value="NADH:quinone_OxRdtase_FMN_depd"/>
</dbReference>
<keyword evidence="3 6" id="KW-0560">Oxidoreductase</keyword>
<gene>
    <name evidence="6" type="primary">azoR</name>
    <name evidence="8" type="ORF">SAMN05443668_103643</name>
</gene>
<feature type="binding site" evidence="6">
    <location>
        <position position="10"/>
    </location>
    <ligand>
        <name>FMN</name>
        <dbReference type="ChEBI" id="CHEBI:58210"/>
    </ligand>
</feature>
<protein>
    <recommendedName>
        <fullName evidence="6">FMN dependent NADH:quinone oxidoreductase</fullName>
        <ecNumber evidence="6">1.6.5.-</ecNumber>
    </recommendedName>
    <alternativeName>
        <fullName evidence="6">Azo-dye reductase</fullName>
    </alternativeName>
    <alternativeName>
        <fullName evidence="6">FMN-dependent NADH-azo compound oxidoreductase</fullName>
    </alternativeName>
    <alternativeName>
        <fullName evidence="6">FMN-dependent NADH-azoreductase</fullName>
        <ecNumber evidence="6">1.7.1.17</ecNumber>
    </alternativeName>
</protein>
<dbReference type="Pfam" id="PF02525">
    <property type="entry name" value="Flavodoxin_2"/>
    <property type="match status" value="1"/>
</dbReference>
<dbReference type="GO" id="GO:0010181">
    <property type="term" value="F:FMN binding"/>
    <property type="evidence" value="ECO:0007669"/>
    <property type="project" value="UniProtKB-UniRule"/>
</dbReference>
<name>A0A1M7PSL7_9ACTN</name>
<keyword evidence="4 6" id="KW-0520">NAD</keyword>
<feature type="binding site" evidence="6">
    <location>
        <begin position="16"/>
        <end position="18"/>
    </location>
    <ligand>
        <name>FMN</name>
        <dbReference type="ChEBI" id="CHEBI:58210"/>
    </ligand>
</feature>
<evidence type="ECO:0000313" key="9">
    <source>
        <dbReference type="Proteomes" id="UP000184440"/>
    </source>
</evidence>
<reference evidence="8 9" key="1">
    <citation type="submission" date="2016-11" db="EMBL/GenBank/DDBJ databases">
        <authorList>
            <person name="Jaros S."/>
            <person name="Januszkiewicz K."/>
            <person name="Wedrychowicz H."/>
        </authorList>
    </citation>
    <scope>NUCLEOTIDE SEQUENCE [LARGE SCALE GENOMIC DNA]</scope>
    <source>
        <strain evidence="8 9">DSM 46144</strain>
    </source>
</reference>
<dbReference type="InterPro" id="IPR050104">
    <property type="entry name" value="FMN-dep_NADH:Q_OxRdtase_AzoR1"/>
</dbReference>
<dbReference type="PANTHER" id="PTHR43741:SF4">
    <property type="entry name" value="FMN-DEPENDENT NADH:QUINONE OXIDOREDUCTASE"/>
    <property type="match status" value="1"/>
</dbReference>
<evidence type="ECO:0000256" key="4">
    <source>
        <dbReference type="ARBA" id="ARBA00023027"/>
    </source>
</evidence>
<dbReference type="EMBL" id="FRCS01000003">
    <property type="protein sequence ID" value="SHN20432.1"/>
    <property type="molecule type" value="Genomic_DNA"/>
</dbReference>
<evidence type="ECO:0000256" key="3">
    <source>
        <dbReference type="ARBA" id="ARBA00023002"/>
    </source>
</evidence>
<dbReference type="AlphaFoldDB" id="A0A1M7PSL7"/>
<dbReference type="OrthoDB" id="9805013at2"/>
<dbReference type="Gene3D" id="3.40.50.360">
    <property type="match status" value="1"/>
</dbReference>
<proteinExistence type="inferred from homology"/>
<comment type="catalytic activity">
    <reaction evidence="5">
        <text>N,N-dimethyl-1,4-phenylenediamine + anthranilate + 2 NAD(+) = 2-(4-dimethylaminophenyl)diazenylbenzoate + 2 NADH + 2 H(+)</text>
        <dbReference type="Rhea" id="RHEA:55872"/>
        <dbReference type="ChEBI" id="CHEBI:15378"/>
        <dbReference type="ChEBI" id="CHEBI:15783"/>
        <dbReference type="ChEBI" id="CHEBI:16567"/>
        <dbReference type="ChEBI" id="CHEBI:57540"/>
        <dbReference type="ChEBI" id="CHEBI:57945"/>
        <dbReference type="ChEBI" id="CHEBI:71579"/>
        <dbReference type="EC" id="1.7.1.17"/>
    </reaction>
    <physiologicalReaction direction="right-to-left" evidence="5">
        <dbReference type="Rhea" id="RHEA:55874"/>
    </physiologicalReaction>
</comment>
<comment type="cofactor">
    <cofactor evidence="6">
        <name>FMN</name>
        <dbReference type="ChEBI" id="CHEBI:58210"/>
    </cofactor>
    <text evidence="6">Binds 1 FMN per subunit.</text>
</comment>